<evidence type="ECO:0000256" key="1">
    <source>
        <dbReference type="SAM" id="MobiDB-lite"/>
    </source>
</evidence>
<keyword evidence="3" id="KW-1185">Reference proteome</keyword>
<dbReference type="EMBL" id="JABSTU010000011">
    <property type="protein sequence ID" value="KAH8009821.1"/>
    <property type="molecule type" value="Genomic_DNA"/>
</dbReference>
<organism evidence="2 3">
    <name type="scientific">Rhipicephalus microplus</name>
    <name type="common">Cattle tick</name>
    <name type="synonym">Boophilus microplus</name>
    <dbReference type="NCBI Taxonomy" id="6941"/>
    <lineage>
        <taxon>Eukaryota</taxon>
        <taxon>Metazoa</taxon>
        <taxon>Ecdysozoa</taxon>
        <taxon>Arthropoda</taxon>
        <taxon>Chelicerata</taxon>
        <taxon>Arachnida</taxon>
        <taxon>Acari</taxon>
        <taxon>Parasitiformes</taxon>
        <taxon>Ixodida</taxon>
        <taxon>Ixodoidea</taxon>
        <taxon>Ixodidae</taxon>
        <taxon>Rhipicephalinae</taxon>
        <taxon>Rhipicephalus</taxon>
        <taxon>Boophilus</taxon>
    </lineage>
</organism>
<reference evidence="2" key="1">
    <citation type="journal article" date="2020" name="Cell">
        <title>Large-Scale Comparative Analyses of Tick Genomes Elucidate Their Genetic Diversity and Vector Capacities.</title>
        <authorList>
            <consortium name="Tick Genome and Microbiome Consortium (TIGMIC)"/>
            <person name="Jia N."/>
            <person name="Wang J."/>
            <person name="Shi W."/>
            <person name="Du L."/>
            <person name="Sun Y."/>
            <person name="Zhan W."/>
            <person name="Jiang J.F."/>
            <person name="Wang Q."/>
            <person name="Zhang B."/>
            <person name="Ji P."/>
            <person name="Bell-Sakyi L."/>
            <person name="Cui X.M."/>
            <person name="Yuan T.T."/>
            <person name="Jiang B.G."/>
            <person name="Yang W.F."/>
            <person name="Lam T.T."/>
            <person name="Chang Q.C."/>
            <person name="Ding S.J."/>
            <person name="Wang X.J."/>
            <person name="Zhu J.G."/>
            <person name="Ruan X.D."/>
            <person name="Zhao L."/>
            <person name="Wei J.T."/>
            <person name="Ye R.Z."/>
            <person name="Que T.C."/>
            <person name="Du C.H."/>
            <person name="Zhou Y.H."/>
            <person name="Cheng J.X."/>
            <person name="Dai P.F."/>
            <person name="Guo W.B."/>
            <person name="Han X.H."/>
            <person name="Huang E.J."/>
            <person name="Li L.F."/>
            <person name="Wei W."/>
            <person name="Gao Y.C."/>
            <person name="Liu J.Z."/>
            <person name="Shao H.Z."/>
            <person name="Wang X."/>
            <person name="Wang C.C."/>
            <person name="Yang T.C."/>
            <person name="Huo Q.B."/>
            <person name="Li W."/>
            <person name="Chen H.Y."/>
            <person name="Chen S.E."/>
            <person name="Zhou L.G."/>
            <person name="Ni X.B."/>
            <person name="Tian J.H."/>
            <person name="Sheng Y."/>
            <person name="Liu T."/>
            <person name="Pan Y.S."/>
            <person name="Xia L.Y."/>
            <person name="Li J."/>
            <person name="Zhao F."/>
            <person name="Cao W.C."/>
        </authorList>
    </citation>
    <scope>NUCLEOTIDE SEQUENCE</scope>
    <source>
        <strain evidence="2">Rmic-2018</strain>
    </source>
</reference>
<accession>A0A9J6D6Z1</accession>
<reference evidence="2" key="2">
    <citation type="submission" date="2021-09" db="EMBL/GenBank/DDBJ databases">
        <authorList>
            <person name="Jia N."/>
            <person name="Wang J."/>
            <person name="Shi W."/>
            <person name="Du L."/>
            <person name="Sun Y."/>
            <person name="Zhan W."/>
            <person name="Jiang J."/>
            <person name="Wang Q."/>
            <person name="Zhang B."/>
            <person name="Ji P."/>
            <person name="Sakyi L.B."/>
            <person name="Cui X."/>
            <person name="Yuan T."/>
            <person name="Jiang B."/>
            <person name="Yang W."/>
            <person name="Lam T.T.-Y."/>
            <person name="Chang Q."/>
            <person name="Ding S."/>
            <person name="Wang X."/>
            <person name="Zhu J."/>
            <person name="Ruan X."/>
            <person name="Zhao L."/>
            <person name="Wei J."/>
            <person name="Que T."/>
            <person name="Du C."/>
            <person name="Cheng J."/>
            <person name="Dai P."/>
            <person name="Han X."/>
            <person name="Huang E."/>
            <person name="Gao Y."/>
            <person name="Liu J."/>
            <person name="Shao H."/>
            <person name="Ye R."/>
            <person name="Li L."/>
            <person name="Wei W."/>
            <person name="Wang X."/>
            <person name="Wang C."/>
            <person name="Huo Q."/>
            <person name="Li W."/>
            <person name="Guo W."/>
            <person name="Chen H."/>
            <person name="Chen S."/>
            <person name="Zhou L."/>
            <person name="Zhou L."/>
            <person name="Ni X."/>
            <person name="Tian J."/>
            <person name="Zhou Y."/>
            <person name="Sheng Y."/>
            <person name="Liu T."/>
            <person name="Pan Y."/>
            <person name="Xia L."/>
            <person name="Li J."/>
            <person name="Zhao F."/>
            <person name="Cao W."/>
        </authorList>
    </citation>
    <scope>NUCLEOTIDE SEQUENCE</scope>
    <source>
        <strain evidence="2">Rmic-2018</strain>
        <tissue evidence="2">Larvae</tissue>
    </source>
</reference>
<dbReference type="Proteomes" id="UP000821866">
    <property type="component" value="Chromosome 9"/>
</dbReference>
<gene>
    <name evidence="2" type="ORF">HPB51_020169</name>
</gene>
<evidence type="ECO:0000313" key="2">
    <source>
        <dbReference type="EMBL" id="KAH8009821.1"/>
    </source>
</evidence>
<name>A0A9J6D6Z1_RHIMP</name>
<proteinExistence type="predicted"/>
<feature type="region of interest" description="Disordered" evidence="1">
    <location>
        <begin position="158"/>
        <end position="185"/>
    </location>
</feature>
<feature type="compositionally biased region" description="Basic residues" evidence="1">
    <location>
        <begin position="171"/>
        <end position="182"/>
    </location>
</feature>
<protein>
    <submittedName>
        <fullName evidence="2">Uncharacterized protein</fullName>
    </submittedName>
</protein>
<dbReference type="AlphaFoldDB" id="A0A9J6D6Z1"/>
<evidence type="ECO:0000313" key="3">
    <source>
        <dbReference type="Proteomes" id="UP000821866"/>
    </source>
</evidence>
<comment type="caution">
    <text evidence="2">The sequence shown here is derived from an EMBL/GenBank/DDBJ whole genome shotgun (WGS) entry which is preliminary data.</text>
</comment>
<sequence length="276" mass="30860">MLSTRREHLLSTPPRHTTQCVLPLMPRYMMCPNQEHQRPQPTTYIIAVVSRTPPANHLQWCLRGTITGTWRLVEGLATCVRPLCAITAVSVDMWLDSVVKGVAPSNATTRDHRLLLDKTAGAVAAVSRIRGVEDPEKSTKVQALGQCSHCRKYERHHLRRHSLPRTSGSSRRARMASSRRRSPPMLVRRVPRTASLLDARAPRRKPTTHRNCQFYPATSVFPDGSWPLPDVIISTCRCGPPTIVNQVSTRRVLCVITKCSCGARPVSAYFCHLCSS</sequence>